<comment type="similarity">
    <text evidence="5">Belongs to the actin family.</text>
</comment>
<proteinExistence type="inferred from homology"/>
<dbReference type="GO" id="GO:0005885">
    <property type="term" value="C:Arp2/3 protein complex"/>
    <property type="evidence" value="ECO:0007669"/>
    <property type="project" value="UniProtKB-ARBA"/>
</dbReference>
<evidence type="ECO:0000313" key="6">
    <source>
        <dbReference type="EMBL" id="CAI4043916.1"/>
    </source>
</evidence>
<protein>
    <recommendedName>
        <fullName evidence="4">Actin-related protein 3</fullName>
    </recommendedName>
</protein>
<dbReference type="PANTHER" id="PTHR11937">
    <property type="entry name" value="ACTIN"/>
    <property type="match status" value="1"/>
</dbReference>
<dbReference type="GO" id="GO:0030479">
    <property type="term" value="C:actin cortical patch"/>
    <property type="evidence" value="ECO:0007669"/>
    <property type="project" value="UniProtKB-ARBA"/>
</dbReference>
<dbReference type="AlphaFoldDB" id="A0AA35J1C8"/>
<dbReference type="Gene3D" id="3.90.640.10">
    <property type="entry name" value="Actin, Chain A, domain 4"/>
    <property type="match status" value="1"/>
</dbReference>
<dbReference type="GO" id="GO:0034314">
    <property type="term" value="P:Arp2/3 complex-mediated actin nucleation"/>
    <property type="evidence" value="ECO:0007669"/>
    <property type="project" value="UniProtKB-ARBA"/>
</dbReference>
<reference evidence="6" key="1">
    <citation type="submission" date="2022-10" db="EMBL/GenBank/DDBJ databases">
        <authorList>
            <person name="Byrne P K."/>
        </authorList>
    </citation>
    <scope>NUCLEOTIDE SEQUENCE</scope>
    <source>
        <strain evidence="6">IFO1802</strain>
    </source>
</reference>
<evidence type="ECO:0000256" key="1">
    <source>
        <dbReference type="ARBA" id="ARBA00022741"/>
    </source>
</evidence>
<evidence type="ECO:0000256" key="2">
    <source>
        <dbReference type="ARBA" id="ARBA00022840"/>
    </source>
</evidence>
<dbReference type="Gene3D" id="3.30.420.40">
    <property type="match status" value="2"/>
</dbReference>
<accession>A0AA35J1C8</accession>
<dbReference type="GeneID" id="80925094"/>
<dbReference type="FunFam" id="3.30.420.40:FF:000058">
    <property type="entry name" value="Putative actin-related protein 5"/>
    <property type="match status" value="1"/>
</dbReference>
<evidence type="ECO:0000313" key="7">
    <source>
        <dbReference type="Proteomes" id="UP001162087"/>
    </source>
</evidence>
<dbReference type="InterPro" id="IPR043129">
    <property type="entry name" value="ATPase_NBD"/>
</dbReference>
<keyword evidence="2" id="KW-0067">ATP-binding</keyword>
<name>A0AA35J1C8_SACK1</name>
<dbReference type="SMART" id="SM00268">
    <property type="entry name" value="ACTIN"/>
    <property type="match status" value="1"/>
</dbReference>
<dbReference type="GO" id="GO:0044396">
    <property type="term" value="P:actin cortical patch organization"/>
    <property type="evidence" value="ECO:0007669"/>
    <property type="project" value="UniProtKB-ARBA"/>
</dbReference>
<keyword evidence="7" id="KW-1185">Reference proteome</keyword>
<evidence type="ECO:0000256" key="4">
    <source>
        <dbReference type="ARBA" id="ARBA00023892"/>
    </source>
</evidence>
<dbReference type="PROSITE" id="PS01132">
    <property type="entry name" value="ACTINS_ACT_LIKE"/>
    <property type="match status" value="1"/>
</dbReference>
<dbReference type="FunFam" id="3.90.640.10:FF:000006">
    <property type="entry name" value="Actin-related protein 3 (ARP3)"/>
    <property type="match status" value="1"/>
</dbReference>
<dbReference type="GO" id="GO:0005524">
    <property type="term" value="F:ATP binding"/>
    <property type="evidence" value="ECO:0007669"/>
    <property type="project" value="UniProtKB-KW"/>
</dbReference>
<dbReference type="EMBL" id="OX365905">
    <property type="protein sequence ID" value="CAI4043916.1"/>
    <property type="molecule type" value="Genomic_DNA"/>
</dbReference>
<sequence>MSYLNNPAVVMDNGTGLTKLGFAGNDAPSWVFPTAIATAAPSNTKKSSGVGATSATGSEASYFGNATSATNFNGATGGLLSNNLSGKRGTEDLDFYIGNEALVASQGPSYSLSYPIRHGQVENWDHMERFWENSIFKYLRTEPEDHFFLLTEPPLNPPENREQVAEIFFESFNCAGLYIAVQAVLALAASWTSSKVTDRSLTGTVIDSGDGVTHVIPVAEGYVIGSAIKNIPIAGRDITLFIQSLLRERGEADTSLRTAEKIKQEYCYVCPDIVKEFNKFDRDPSKFAQFVVENQEKTRRKVVDIGYERFLAPEIFFNPEIASSDFLTPLPMVVDQTIQACPIDVRKGLYNNIVLSGGSTMFKDFGRRLQRDLKSIVNSRIAQSELLSGTKSTGVDVSVISHRKQRNAVWFGGSLLAQTAEFKGYCHTKKDYEEYGPEIVRNFSLFNMV</sequence>
<gene>
    <name evidence="6" type="primary">SKDI10G2670</name>
    <name evidence="6" type="ORF">SKDI_10G2670</name>
</gene>
<dbReference type="RefSeq" id="XP_056083162.1">
    <property type="nucleotide sequence ID" value="XM_056229110.1"/>
</dbReference>
<evidence type="ECO:0000256" key="5">
    <source>
        <dbReference type="RuleBase" id="RU000487"/>
    </source>
</evidence>
<dbReference type="SUPFAM" id="SSF53067">
    <property type="entry name" value="Actin-like ATPase domain"/>
    <property type="match status" value="2"/>
</dbReference>
<organism evidence="6 7">
    <name type="scientific">Saccharomyces kudriavzevii (strain ATCC MYA-4449 / AS 2.2408 / CBS 8840 / NBRC 1802 / NCYC 2889)</name>
    <name type="common">Yeast</name>
    <dbReference type="NCBI Taxonomy" id="226230"/>
    <lineage>
        <taxon>Eukaryota</taxon>
        <taxon>Fungi</taxon>
        <taxon>Dikarya</taxon>
        <taxon>Ascomycota</taxon>
        <taxon>Saccharomycotina</taxon>
        <taxon>Saccharomycetes</taxon>
        <taxon>Saccharomycetales</taxon>
        <taxon>Saccharomycetaceae</taxon>
        <taxon>Saccharomyces</taxon>
    </lineage>
</organism>
<keyword evidence="1" id="KW-0547">Nucleotide-binding</keyword>
<dbReference type="InterPro" id="IPR004000">
    <property type="entry name" value="Actin"/>
</dbReference>
<dbReference type="GO" id="GO:0003779">
    <property type="term" value="F:actin binding"/>
    <property type="evidence" value="ECO:0007669"/>
    <property type="project" value="UniProtKB-KW"/>
</dbReference>
<dbReference type="CDD" id="cd10221">
    <property type="entry name" value="ASKHA_NBD_Arp3-like"/>
    <property type="match status" value="1"/>
</dbReference>
<dbReference type="InterPro" id="IPR020902">
    <property type="entry name" value="Actin/actin-like_CS"/>
</dbReference>
<dbReference type="Pfam" id="PF00022">
    <property type="entry name" value="Actin"/>
    <property type="match status" value="2"/>
</dbReference>
<evidence type="ECO:0000256" key="3">
    <source>
        <dbReference type="ARBA" id="ARBA00023203"/>
    </source>
</evidence>
<keyword evidence="3" id="KW-0009">Actin-binding</keyword>
<dbReference type="Proteomes" id="UP001162087">
    <property type="component" value="Chromosome 10"/>
</dbReference>